<reference evidence="1" key="1">
    <citation type="submission" date="2020-04" db="EMBL/GenBank/DDBJ databases">
        <title>Deep metagenomics examines the oral microbiome during advanced dental caries in children, revealing novel taxa and co-occurrences with host molecules.</title>
        <authorList>
            <person name="Baker J.L."/>
            <person name="Morton J.T."/>
            <person name="Dinis M."/>
            <person name="Alvarez R."/>
            <person name="Tran N.C."/>
            <person name="Knight R."/>
            <person name="Edlund A."/>
        </authorList>
    </citation>
    <scope>NUCLEOTIDE SEQUENCE</scope>
    <source>
        <strain evidence="1">JCVI_30_bin.13</strain>
    </source>
</reference>
<organism evidence="1 2">
    <name type="scientific">Actinomyces bouchesdurhonensis</name>
    <dbReference type="NCBI Taxonomy" id="1852361"/>
    <lineage>
        <taxon>Bacteria</taxon>
        <taxon>Bacillati</taxon>
        <taxon>Actinomycetota</taxon>
        <taxon>Actinomycetes</taxon>
        <taxon>Actinomycetales</taxon>
        <taxon>Actinomycetaceae</taxon>
        <taxon>Actinomyces</taxon>
    </lineage>
</organism>
<protein>
    <submittedName>
        <fullName evidence="1">Uncharacterized protein</fullName>
    </submittedName>
</protein>
<gene>
    <name evidence="1" type="ORF">HXK09_04620</name>
</gene>
<dbReference type="EMBL" id="JABZGF010000110">
    <property type="protein sequence ID" value="MBF0966433.1"/>
    <property type="molecule type" value="Genomic_DNA"/>
</dbReference>
<comment type="caution">
    <text evidence="1">The sequence shown here is derived from an EMBL/GenBank/DDBJ whole genome shotgun (WGS) entry which is preliminary data.</text>
</comment>
<evidence type="ECO:0000313" key="1">
    <source>
        <dbReference type="EMBL" id="MBF0966433.1"/>
    </source>
</evidence>
<dbReference type="AlphaFoldDB" id="A0A929WW22"/>
<sequence length="86" mass="9374">MDHDTVTSFVQDTITELEQRNAHDAVEYLRMMLECDGPDVDGTVSSLVAYGAVTVAWIDRLAAINEKSAGLFDEELAELREGLSGA</sequence>
<accession>A0A929WW22</accession>
<proteinExistence type="predicted"/>
<evidence type="ECO:0000313" key="2">
    <source>
        <dbReference type="Proteomes" id="UP000759246"/>
    </source>
</evidence>
<name>A0A929WW22_9ACTO</name>
<dbReference type="Proteomes" id="UP000759246">
    <property type="component" value="Unassembled WGS sequence"/>
</dbReference>